<feature type="transmembrane region" description="Helical" evidence="6">
    <location>
        <begin position="182"/>
        <end position="204"/>
    </location>
</feature>
<comment type="caution">
    <text evidence="7">The sequence shown here is derived from an EMBL/GenBank/DDBJ whole genome shotgun (WGS) entry which is preliminary data.</text>
</comment>
<gene>
    <name evidence="7" type="ORF">Sste5346_007061</name>
</gene>
<feature type="transmembrane region" description="Helical" evidence="6">
    <location>
        <begin position="219"/>
        <end position="239"/>
    </location>
</feature>
<keyword evidence="3 6" id="KW-0812">Transmembrane</keyword>
<name>A0ABR3YVN6_9PEZI</name>
<dbReference type="PANTHER" id="PTHR31123:SF4">
    <property type="entry name" value="PROTEIN ALCS"/>
    <property type="match status" value="1"/>
</dbReference>
<dbReference type="Pfam" id="PF01184">
    <property type="entry name" value="Gpr1_Fun34_YaaH"/>
    <property type="match status" value="1"/>
</dbReference>
<accession>A0ABR3YVN6</accession>
<evidence type="ECO:0000256" key="1">
    <source>
        <dbReference type="ARBA" id="ARBA00004141"/>
    </source>
</evidence>
<comment type="similarity">
    <text evidence="2">Belongs to the acetate uptake transporter (AceTr) (TC 2.A.96) family.</text>
</comment>
<keyword evidence="4 6" id="KW-1133">Transmembrane helix</keyword>
<feature type="transmembrane region" description="Helical" evidence="6">
    <location>
        <begin position="110"/>
        <end position="133"/>
    </location>
</feature>
<evidence type="ECO:0000256" key="3">
    <source>
        <dbReference type="ARBA" id="ARBA00022692"/>
    </source>
</evidence>
<dbReference type="PANTHER" id="PTHR31123">
    <property type="entry name" value="ACCUMULATION OF DYADS PROTEIN 2-RELATED"/>
    <property type="match status" value="1"/>
</dbReference>
<protein>
    <submittedName>
        <fullName evidence="7">Uncharacterized protein</fullName>
    </submittedName>
</protein>
<evidence type="ECO:0000256" key="6">
    <source>
        <dbReference type="SAM" id="Phobius"/>
    </source>
</evidence>
<feature type="transmembrane region" description="Helical" evidence="6">
    <location>
        <begin position="58"/>
        <end position="77"/>
    </location>
</feature>
<dbReference type="EMBL" id="JAWCUI010000045">
    <property type="protein sequence ID" value="KAL1892323.1"/>
    <property type="molecule type" value="Genomic_DNA"/>
</dbReference>
<reference evidence="7 8" key="1">
    <citation type="journal article" date="2024" name="IMA Fungus">
        <title>IMA Genome - F19 : A genome assembly and annotation guide to empower mycologists, including annotated draft genome sequences of Ceratocystis pirilliformis, Diaporthe australafricana, Fusarium ophioides, Paecilomyces lecythidis, and Sporothrix stenoceras.</title>
        <authorList>
            <person name="Aylward J."/>
            <person name="Wilson A.M."/>
            <person name="Visagie C.M."/>
            <person name="Spraker J."/>
            <person name="Barnes I."/>
            <person name="Buitendag C."/>
            <person name="Ceriani C."/>
            <person name="Del Mar Angel L."/>
            <person name="du Plessis D."/>
            <person name="Fuchs T."/>
            <person name="Gasser K."/>
            <person name="Kramer D."/>
            <person name="Li W."/>
            <person name="Munsamy K."/>
            <person name="Piso A."/>
            <person name="Price J.L."/>
            <person name="Sonnekus B."/>
            <person name="Thomas C."/>
            <person name="van der Nest A."/>
            <person name="van Dijk A."/>
            <person name="van Heerden A."/>
            <person name="van Vuuren N."/>
            <person name="Yilmaz N."/>
            <person name="Duong T.A."/>
            <person name="van der Merwe N.A."/>
            <person name="Wingfield M.J."/>
            <person name="Wingfield B.D."/>
        </authorList>
    </citation>
    <scope>NUCLEOTIDE SEQUENCE [LARGE SCALE GENOMIC DNA]</scope>
    <source>
        <strain evidence="7 8">CMW 5346</strain>
    </source>
</reference>
<evidence type="ECO:0000313" key="8">
    <source>
        <dbReference type="Proteomes" id="UP001583186"/>
    </source>
</evidence>
<feature type="transmembrane region" description="Helical" evidence="6">
    <location>
        <begin position="153"/>
        <end position="175"/>
    </location>
</feature>
<keyword evidence="5 6" id="KW-0472">Membrane</keyword>
<dbReference type="InterPro" id="IPR000791">
    <property type="entry name" value="Gpr1/Fun34/SatP-like"/>
</dbReference>
<keyword evidence="8" id="KW-1185">Reference proteome</keyword>
<evidence type="ECO:0000256" key="5">
    <source>
        <dbReference type="ARBA" id="ARBA00023136"/>
    </source>
</evidence>
<proteinExistence type="inferred from homology"/>
<comment type="subcellular location">
    <subcellularLocation>
        <location evidence="1">Membrane</location>
        <topology evidence="1">Multi-pass membrane protein</topology>
    </subcellularLocation>
</comment>
<evidence type="ECO:0000313" key="7">
    <source>
        <dbReference type="EMBL" id="KAL1892323.1"/>
    </source>
</evidence>
<evidence type="ECO:0000256" key="2">
    <source>
        <dbReference type="ARBA" id="ARBA00005587"/>
    </source>
</evidence>
<sequence length="270" mass="29503">MSHQNGQNGSSVLDEEKGLNRTQTAVTMSPEMFEKLYLTPKVPHVGDNIKRFANPTPLGFIGFVIASFSFSMILMGWGGASGATPIVGIFIFGAMLLVFGFIFEWIMGNFFSMISMGLFATFWLSFALLQLPTLDLSAPYITEADPTGTGAKAFNAGLALYLIVWGFIIFSFAFFSLKTNVAFASIYILLIAFAFVMSGCYWRLANADVPGAITLQKTGGAILFAVAVIGWYLTMVIVAGEMRVNLPLPVGDLSRFWPDSNKDLADEKRE</sequence>
<organism evidence="7 8">
    <name type="scientific">Sporothrix stenoceras</name>
    <dbReference type="NCBI Taxonomy" id="5173"/>
    <lineage>
        <taxon>Eukaryota</taxon>
        <taxon>Fungi</taxon>
        <taxon>Dikarya</taxon>
        <taxon>Ascomycota</taxon>
        <taxon>Pezizomycotina</taxon>
        <taxon>Sordariomycetes</taxon>
        <taxon>Sordariomycetidae</taxon>
        <taxon>Ophiostomatales</taxon>
        <taxon>Ophiostomataceae</taxon>
        <taxon>Sporothrix</taxon>
    </lineage>
</organism>
<evidence type="ECO:0000256" key="4">
    <source>
        <dbReference type="ARBA" id="ARBA00022989"/>
    </source>
</evidence>
<dbReference type="InterPro" id="IPR051633">
    <property type="entry name" value="AceTr"/>
</dbReference>
<dbReference type="Proteomes" id="UP001583186">
    <property type="component" value="Unassembled WGS sequence"/>
</dbReference>
<feature type="transmembrane region" description="Helical" evidence="6">
    <location>
        <begin position="83"/>
        <end position="103"/>
    </location>
</feature>